<evidence type="ECO:0000313" key="1">
    <source>
        <dbReference type="EMBL" id="GGS26577.1"/>
    </source>
</evidence>
<dbReference type="Gene3D" id="3.30.1870.10">
    <property type="entry name" value="EreA-like, domain 2"/>
    <property type="match status" value="1"/>
</dbReference>
<dbReference type="InterPro" id="IPR007815">
    <property type="entry name" value="Emycin_Estase"/>
</dbReference>
<dbReference type="InterPro" id="IPR052036">
    <property type="entry name" value="Hydrolase/PRTase-associated"/>
</dbReference>
<dbReference type="GO" id="GO:0046677">
    <property type="term" value="P:response to antibiotic"/>
    <property type="evidence" value="ECO:0007669"/>
    <property type="project" value="InterPro"/>
</dbReference>
<keyword evidence="2" id="KW-1185">Reference proteome</keyword>
<dbReference type="SUPFAM" id="SSF159501">
    <property type="entry name" value="EreA/ChaN-like"/>
    <property type="match status" value="1"/>
</dbReference>
<dbReference type="Pfam" id="PF05139">
    <property type="entry name" value="Erythro_esteras"/>
    <property type="match status" value="1"/>
</dbReference>
<comment type="caution">
    <text evidence="1">The sequence shown here is derived from an EMBL/GenBank/DDBJ whole genome shotgun (WGS) entry which is preliminary data.</text>
</comment>
<dbReference type="CDD" id="cd14728">
    <property type="entry name" value="Ere-like"/>
    <property type="match status" value="1"/>
</dbReference>
<dbReference type="EMBL" id="BMRB01000001">
    <property type="protein sequence ID" value="GGS26577.1"/>
    <property type="molecule type" value="Genomic_DNA"/>
</dbReference>
<protein>
    <submittedName>
        <fullName evidence="1">Erythromycin esterase</fullName>
    </submittedName>
</protein>
<dbReference type="PANTHER" id="PTHR31299:SF0">
    <property type="entry name" value="ESTERASE, PUTATIVE (AFU_ORTHOLOGUE AFUA_1G05850)-RELATED"/>
    <property type="match status" value="1"/>
</dbReference>
<reference evidence="1" key="1">
    <citation type="journal article" date="2014" name="Int. J. Syst. Evol. Microbiol.">
        <title>Complete genome sequence of Corynebacterium casei LMG S-19264T (=DSM 44701T), isolated from a smear-ripened cheese.</title>
        <authorList>
            <consortium name="US DOE Joint Genome Institute (JGI-PGF)"/>
            <person name="Walter F."/>
            <person name="Albersmeier A."/>
            <person name="Kalinowski J."/>
            <person name="Ruckert C."/>
        </authorList>
    </citation>
    <scope>NUCLEOTIDE SEQUENCE</scope>
    <source>
        <strain evidence="1">JCM 3276</strain>
    </source>
</reference>
<proteinExistence type="predicted"/>
<organism evidence="1 2">
    <name type="scientific">Actinokineospora fastidiosa</name>
    <dbReference type="NCBI Taxonomy" id="1816"/>
    <lineage>
        <taxon>Bacteria</taxon>
        <taxon>Bacillati</taxon>
        <taxon>Actinomycetota</taxon>
        <taxon>Actinomycetes</taxon>
        <taxon>Pseudonocardiales</taxon>
        <taxon>Pseudonocardiaceae</taxon>
        <taxon>Actinokineospora</taxon>
    </lineage>
</organism>
<dbReference type="PANTHER" id="PTHR31299">
    <property type="entry name" value="ESTERASE, PUTATIVE (AFU_ORTHOLOGUE AFUA_1G05850)-RELATED"/>
    <property type="match status" value="1"/>
</dbReference>
<accession>A0A918GAW1</accession>
<dbReference type="Proteomes" id="UP000660680">
    <property type="component" value="Unassembled WGS sequence"/>
</dbReference>
<evidence type="ECO:0000313" key="2">
    <source>
        <dbReference type="Proteomes" id="UP000660680"/>
    </source>
</evidence>
<gene>
    <name evidence="1" type="ORF">GCM10010171_20100</name>
</gene>
<name>A0A918GAW1_9PSEU</name>
<dbReference type="AlphaFoldDB" id="A0A918GAW1"/>
<reference evidence="1" key="2">
    <citation type="submission" date="2020-09" db="EMBL/GenBank/DDBJ databases">
        <authorList>
            <person name="Sun Q."/>
            <person name="Ohkuma M."/>
        </authorList>
    </citation>
    <scope>NUCLEOTIDE SEQUENCE</scope>
    <source>
        <strain evidence="1">JCM 3276</strain>
    </source>
</reference>
<dbReference type="RefSeq" id="WP_189209926.1">
    <property type="nucleotide sequence ID" value="NZ_BMRB01000001.1"/>
</dbReference>
<sequence>MSQDIMDVITAADELVAIGEPTHAEPAFGLIRNELVGRLAEHGFRSVALEVDRVAALIVNDYVQDGVGTLDAVLREGFSHGWGEFDANRRLVSWMREYNRGRPPEGRLAFHGFDTPMETMSAPSPRSYLEHARDYLGLDTDIAALTGDDERWSRTEAVMDPEASPGATAEADRLRVLADDMLTTLHARAPELIAASSRETWSRARTRLTAGLDLLRYHAQAARRVEPAARLAGLTATRDALMARNLVEIRAAEARRGGTLVFTHNLHLRRTVSTMAMGGTEVSWYSAGAILDALGERCTVIMGSIGRSAALGLGEPDPDTFEGRLSGQVTGWGLVRPGPGRPRTDTARQRGYFPLDQATLDGAAAVLHIAGA</sequence>